<protein>
    <recommendedName>
        <fullName evidence="2">Right handed beta helix domain-containing protein</fullName>
    </recommendedName>
</protein>
<dbReference type="Proteomes" id="UP000050417">
    <property type="component" value="Unassembled WGS sequence"/>
</dbReference>
<keyword evidence="1" id="KW-0472">Membrane</keyword>
<proteinExistence type="predicted"/>
<dbReference type="InterPro" id="IPR012334">
    <property type="entry name" value="Pectin_lyas_fold"/>
</dbReference>
<dbReference type="RefSeq" id="WP_075064150.1">
    <property type="nucleotide sequence ID" value="NZ_LGCL01000040.1"/>
</dbReference>
<dbReference type="InterPro" id="IPR011050">
    <property type="entry name" value="Pectin_lyase_fold/virulence"/>
</dbReference>
<organism evidence="3 4">
    <name type="scientific">Ornatilinea apprima</name>
    <dbReference type="NCBI Taxonomy" id="1134406"/>
    <lineage>
        <taxon>Bacteria</taxon>
        <taxon>Bacillati</taxon>
        <taxon>Chloroflexota</taxon>
        <taxon>Anaerolineae</taxon>
        <taxon>Anaerolineales</taxon>
        <taxon>Anaerolineaceae</taxon>
        <taxon>Ornatilinea</taxon>
    </lineage>
</organism>
<feature type="transmembrane region" description="Helical" evidence="1">
    <location>
        <begin position="27"/>
        <end position="45"/>
    </location>
</feature>
<keyword evidence="1" id="KW-1133">Transmembrane helix</keyword>
<evidence type="ECO:0000259" key="2">
    <source>
        <dbReference type="Pfam" id="PF13229"/>
    </source>
</evidence>
<dbReference type="EMBL" id="LGCL01000040">
    <property type="protein sequence ID" value="KPL72081.1"/>
    <property type="molecule type" value="Genomic_DNA"/>
</dbReference>
<comment type="caution">
    <text evidence="3">The sequence shown here is derived from an EMBL/GenBank/DDBJ whole genome shotgun (WGS) entry which is preliminary data.</text>
</comment>
<dbReference type="SUPFAM" id="SSF51126">
    <property type="entry name" value="Pectin lyase-like"/>
    <property type="match status" value="1"/>
</dbReference>
<keyword evidence="4" id="KW-1185">Reference proteome</keyword>
<dbReference type="AlphaFoldDB" id="A0A0P6WPT2"/>
<dbReference type="InterPro" id="IPR039448">
    <property type="entry name" value="Beta_helix"/>
</dbReference>
<name>A0A0P6WPT2_9CHLR</name>
<evidence type="ECO:0000256" key="1">
    <source>
        <dbReference type="SAM" id="Phobius"/>
    </source>
</evidence>
<dbReference type="Pfam" id="PF08757">
    <property type="entry name" value="CotH"/>
    <property type="match status" value="1"/>
</dbReference>
<gene>
    <name evidence="3" type="ORF">ADN00_16545</name>
</gene>
<dbReference type="Gene3D" id="2.160.20.10">
    <property type="entry name" value="Single-stranded right-handed beta-helix, Pectin lyase-like"/>
    <property type="match status" value="1"/>
</dbReference>
<dbReference type="OrthoDB" id="6198791at2"/>
<keyword evidence="1" id="KW-0812">Transmembrane</keyword>
<sequence length="895" mass="98940">MKITAPKDAPAPQPITRAGLSKIRSNWLFQVTMLVAAFLAGMLVFRSGILRPVYTQLKHFITQGGAAQLFVSPIDEAIESVVDEVRMYQNNGLPTLYIDMPFESYQQLLVKRDEAVKLGILFTSDEDFVPATVQLQDGQKLDADIRLKGDWTDHLQGDKWSFRIELKEDGEILHTRKFSIQSPATREYLREWAFHQNLMREGVLTTRYEFVNVMLNGKLLGVYAFEESFATELMESQGRRAGVIIRFDEELFWQNTANFWSSGLTGKGTFLTTEAASAAISPFMASKIAQDPVLSAEAQTAQNLLRAYQTGELPAEQVFDLPLMGRFFALSDLWSACHGTFWHNIRFYYNPITALLEPVGYDNEPFQWCDQNHTIVSSFINKSLFDDPAIRAAYAAELARVARPEYVAQLQSDLQERHDALSAALKIEFPHEDILVDWTKLNNRAVTLTQEINPPATVRGSYTLQGVGLESSQPPSLQLNLINLMILPVEVTRVEINGKEVGSSTLPQILPMVNDPSEDKFFPVQISINLYDIELTTGELPEVVVFTRLVGLEEEIPVALSGAQLPESMQVGAAPVQPTLQEVLDAHLFLKRIPDEASRLIISQGNWAVRGDLILPIDTDLIIPPGVTLRFEPGAILYLSGSLHIKGVESQPVVLTAQDEVRGWGGIVVSNAPHSSNWEYAIVERTAGIERGGWILTGGITFFQSDVNLKHVFIGHNFTEDAINVVHGKFNFVDSEFAFTQADAFDSDFSEGTITNCSFHDIPGDAVDVSGTTVVIDGARMVRIQDKGVSVGEQSTVTLQGVVMEDVNIGVSSKDLSKTTILGTTINNAHFAALAAYIKKPVYGPALIEAPDIIITNTETEAIAQTGSTILLRGNAVQTVDMDVDRLYSEQLLGN</sequence>
<dbReference type="Pfam" id="PF13229">
    <property type="entry name" value="Beta_helix"/>
    <property type="match status" value="1"/>
</dbReference>
<dbReference type="STRING" id="1134406.ADN00_16545"/>
<evidence type="ECO:0000313" key="4">
    <source>
        <dbReference type="Proteomes" id="UP000050417"/>
    </source>
</evidence>
<feature type="domain" description="Right handed beta helix" evidence="2">
    <location>
        <begin position="719"/>
        <end position="836"/>
    </location>
</feature>
<dbReference type="InterPro" id="IPR014867">
    <property type="entry name" value="Spore_coat_CotH_CotH2/3/7"/>
</dbReference>
<accession>A0A0P6WPT2</accession>
<reference evidence="3 4" key="1">
    <citation type="submission" date="2015-07" db="EMBL/GenBank/DDBJ databases">
        <title>Genome sequence of Ornatilinea apprima DSM 23815.</title>
        <authorList>
            <person name="Hemp J."/>
            <person name="Ward L.M."/>
            <person name="Pace L.A."/>
            <person name="Fischer W.W."/>
        </authorList>
    </citation>
    <scope>NUCLEOTIDE SEQUENCE [LARGE SCALE GENOMIC DNA]</scope>
    <source>
        <strain evidence="3 4">P3M-1</strain>
    </source>
</reference>
<evidence type="ECO:0000313" key="3">
    <source>
        <dbReference type="EMBL" id="KPL72081.1"/>
    </source>
</evidence>